<name>A0ABQ9U8L5_SAGOE</name>
<sequence>MCALCWLLKGMPRRTPVEMPNVFLNRCWELESLPRKELQAKGLDGLEHCMLRIMIDTMPSDVCNTQEHWVEDVNRAWAQTLVTGQRFKDRHRAWSYCKGNVAHATDVPAATSCIPELQQHPATGGSAAATAKVGRSDSAPARGRPPTSRADLLCPGHKPAPAQRIKCDINPGKCALHELRSLSLEQTPSCSLEYT</sequence>
<gene>
    <name evidence="2" type="ORF">P7K49_029649</name>
</gene>
<dbReference type="EMBL" id="JASSZA010000015">
    <property type="protein sequence ID" value="KAK2093120.1"/>
    <property type="molecule type" value="Genomic_DNA"/>
</dbReference>
<keyword evidence="3" id="KW-1185">Reference proteome</keyword>
<protein>
    <submittedName>
        <fullName evidence="2">Uncharacterized protein</fullName>
    </submittedName>
</protein>
<proteinExistence type="predicted"/>
<organism evidence="2 3">
    <name type="scientific">Saguinus oedipus</name>
    <name type="common">Cotton-top tamarin</name>
    <name type="synonym">Oedipomidas oedipus</name>
    <dbReference type="NCBI Taxonomy" id="9490"/>
    <lineage>
        <taxon>Eukaryota</taxon>
        <taxon>Metazoa</taxon>
        <taxon>Chordata</taxon>
        <taxon>Craniata</taxon>
        <taxon>Vertebrata</taxon>
        <taxon>Euteleostomi</taxon>
        <taxon>Mammalia</taxon>
        <taxon>Eutheria</taxon>
        <taxon>Euarchontoglires</taxon>
        <taxon>Primates</taxon>
        <taxon>Haplorrhini</taxon>
        <taxon>Platyrrhini</taxon>
        <taxon>Cebidae</taxon>
        <taxon>Callitrichinae</taxon>
        <taxon>Saguinus</taxon>
    </lineage>
</organism>
<dbReference type="Proteomes" id="UP001266305">
    <property type="component" value="Unassembled WGS sequence"/>
</dbReference>
<evidence type="ECO:0000313" key="3">
    <source>
        <dbReference type="Proteomes" id="UP001266305"/>
    </source>
</evidence>
<feature type="region of interest" description="Disordered" evidence="1">
    <location>
        <begin position="124"/>
        <end position="155"/>
    </location>
</feature>
<comment type="caution">
    <text evidence="2">The sequence shown here is derived from an EMBL/GenBank/DDBJ whole genome shotgun (WGS) entry which is preliminary data.</text>
</comment>
<evidence type="ECO:0000313" key="2">
    <source>
        <dbReference type="EMBL" id="KAK2093120.1"/>
    </source>
</evidence>
<accession>A0ABQ9U8L5</accession>
<evidence type="ECO:0000256" key="1">
    <source>
        <dbReference type="SAM" id="MobiDB-lite"/>
    </source>
</evidence>
<reference evidence="2 3" key="1">
    <citation type="submission" date="2023-05" db="EMBL/GenBank/DDBJ databases">
        <title>B98-5 Cell Line De Novo Hybrid Assembly: An Optical Mapping Approach.</title>
        <authorList>
            <person name="Kananen K."/>
            <person name="Auerbach J.A."/>
            <person name="Kautto E."/>
            <person name="Blachly J.S."/>
        </authorList>
    </citation>
    <scope>NUCLEOTIDE SEQUENCE [LARGE SCALE GENOMIC DNA]</scope>
    <source>
        <strain evidence="2">B95-8</strain>
        <tissue evidence="2">Cell line</tissue>
    </source>
</reference>